<comment type="caution">
    <text evidence="2">The sequence shown here is derived from an EMBL/GenBank/DDBJ whole genome shotgun (WGS) entry which is preliminary data.</text>
</comment>
<evidence type="ECO:0000256" key="1">
    <source>
        <dbReference type="SAM" id="MobiDB-lite"/>
    </source>
</evidence>
<feature type="compositionally biased region" description="Basic and acidic residues" evidence="1">
    <location>
        <begin position="22"/>
        <end position="39"/>
    </location>
</feature>
<organism evidence="2 3">
    <name type="scientific">Neobacillus driksii</name>
    <dbReference type="NCBI Taxonomy" id="3035913"/>
    <lineage>
        <taxon>Bacteria</taxon>
        <taxon>Bacillati</taxon>
        <taxon>Bacillota</taxon>
        <taxon>Bacilli</taxon>
        <taxon>Bacillales</taxon>
        <taxon>Bacillaceae</taxon>
        <taxon>Neobacillus</taxon>
    </lineage>
</organism>
<dbReference type="EMBL" id="JAROBZ020000001">
    <property type="protein sequence ID" value="MFB3168106.1"/>
    <property type="molecule type" value="Genomic_DNA"/>
</dbReference>
<evidence type="ECO:0000313" key="3">
    <source>
        <dbReference type="Proteomes" id="UP001241748"/>
    </source>
</evidence>
<name>A0ABV4YTC6_9BACI</name>
<dbReference type="PROSITE" id="PS51257">
    <property type="entry name" value="PROKAR_LIPOPROTEIN"/>
    <property type="match status" value="1"/>
</dbReference>
<evidence type="ECO:0000313" key="2">
    <source>
        <dbReference type="EMBL" id="MFB3168106.1"/>
    </source>
</evidence>
<evidence type="ECO:0008006" key="4">
    <source>
        <dbReference type="Google" id="ProtNLM"/>
    </source>
</evidence>
<dbReference type="Proteomes" id="UP001241748">
    <property type="component" value="Unassembled WGS sequence"/>
</dbReference>
<gene>
    <name evidence="2" type="ORF">P5G62_013395</name>
</gene>
<reference evidence="2 3" key="1">
    <citation type="submission" date="2024-05" db="EMBL/GenBank/DDBJ databases">
        <authorList>
            <person name="Venkateswaran K."/>
        </authorList>
    </citation>
    <scope>NUCLEOTIDE SEQUENCE [LARGE SCALE GENOMIC DNA]</scope>
    <source>
        <strain evidence="2 3">179-C4-2-HS</strain>
    </source>
</reference>
<accession>A0ABV4YTC6</accession>
<proteinExistence type="predicted"/>
<keyword evidence="3" id="KW-1185">Reference proteome</keyword>
<sequence>MKKISWPILVGVTLLVGCQNAEPKEETKPSTLQMEEKAPTKTKMNKPFPYPNLLAESEQSFSLLVIGDQDTPIENNKEITEKVNDILSLPELVMAQTAYPELNIKTEPAYILFDQAAVVFQGKNLKELTIYLEQK</sequence>
<dbReference type="RefSeq" id="WP_306073843.1">
    <property type="nucleotide sequence ID" value="NZ_JAROBZ020000001.1"/>
</dbReference>
<feature type="region of interest" description="Disordered" evidence="1">
    <location>
        <begin position="22"/>
        <end position="49"/>
    </location>
</feature>
<protein>
    <recommendedName>
        <fullName evidence="4">Lipoprotein</fullName>
    </recommendedName>
</protein>